<evidence type="ECO:0000313" key="4">
    <source>
        <dbReference type="Proteomes" id="UP000602510"/>
    </source>
</evidence>
<comment type="cofactor">
    <cofactor evidence="1">
        <name>Mg(2+)</name>
        <dbReference type="ChEBI" id="CHEBI:18420"/>
    </cofactor>
</comment>
<protein>
    <recommendedName>
        <fullName evidence="1">ATP-dependent DNA helicase</fullName>
        <ecNumber evidence="1">5.6.2.3</ecNumber>
    </recommendedName>
</protein>
<keyword evidence="1" id="KW-0227">DNA damage</keyword>
<reference evidence="3" key="1">
    <citation type="submission" date="2020-04" db="EMBL/GenBank/DDBJ databases">
        <title>Hybrid Assembly of Korean Phytophthora infestans isolates.</title>
        <authorList>
            <person name="Prokchorchik M."/>
            <person name="Lee Y."/>
            <person name="Seo J."/>
            <person name="Cho J.-H."/>
            <person name="Park Y.-E."/>
            <person name="Jang D.-C."/>
            <person name="Im J.-S."/>
            <person name="Choi J.-G."/>
            <person name="Park H.-J."/>
            <person name="Lee G.-B."/>
            <person name="Lee Y.-G."/>
            <person name="Hong S.-Y."/>
            <person name="Cho K."/>
            <person name="Sohn K.H."/>
        </authorList>
    </citation>
    <scope>NUCLEOTIDE SEQUENCE</scope>
    <source>
        <strain evidence="3">KR_1_A1</strain>
    </source>
</reference>
<keyword evidence="4" id="KW-1185">Reference proteome</keyword>
<sequence length="452" mass="51305">MNSTKRQKLKLQFDASVGLEVIDEVSMVTTELFAQIDERLRELYDPSKIFGGMSILLVGDFLQLVPVKGTSLCKNLYVTRQNDSSIKARDLFRRFKVFFSAISYEQVNVSTNSAILLLFKLCQPNIHKVPNGITKMGTDIFQNDVGNDPSWLYDLRILVTGNIDNAALIQSTTQLFGHLHNTIIIRWRRKIKEVVDAAVETALYDEDVHPYLFSYFAKNAPAQILDNSAGNLEWGIANGTECLMHSLGWDDYFKARTANELINNAMKNNEKIVDLPYPPVFINILLTDSDNNPISGEDWPPELNLETKWINNSDGTKYKPKIVIPIGIMTSNASDNKVKYSHISTEINSKPLHYLQHGVDLSFARTVWRAQGSTLKRVILLLQGSPISPSWAFEHLYVAMSRVKPVQGLRCLPLTPSFSREHFLKLRPSIFTVKWCMSIDDTGYWRSLENVV</sequence>
<dbReference type="InterPro" id="IPR010285">
    <property type="entry name" value="DNA_helicase_pif1-like_DEAD"/>
</dbReference>
<dbReference type="SUPFAM" id="SSF52540">
    <property type="entry name" value="P-loop containing nucleoside triphosphate hydrolases"/>
    <property type="match status" value="1"/>
</dbReference>
<dbReference type="Gene3D" id="3.40.50.300">
    <property type="entry name" value="P-loop containing nucleotide triphosphate hydrolases"/>
    <property type="match status" value="1"/>
</dbReference>
<evidence type="ECO:0000256" key="1">
    <source>
        <dbReference type="RuleBase" id="RU363044"/>
    </source>
</evidence>
<keyword evidence="1" id="KW-0547">Nucleotide-binding</keyword>
<organism evidence="3 4">
    <name type="scientific">Phytophthora infestans</name>
    <name type="common">Potato late blight agent</name>
    <name type="synonym">Botrytis infestans</name>
    <dbReference type="NCBI Taxonomy" id="4787"/>
    <lineage>
        <taxon>Eukaryota</taxon>
        <taxon>Sar</taxon>
        <taxon>Stramenopiles</taxon>
        <taxon>Oomycota</taxon>
        <taxon>Peronosporomycetes</taxon>
        <taxon>Peronosporales</taxon>
        <taxon>Peronosporaceae</taxon>
        <taxon>Phytophthora</taxon>
    </lineage>
</organism>
<comment type="similarity">
    <text evidence="1">Belongs to the helicase family.</text>
</comment>
<dbReference type="AlphaFoldDB" id="A0A833W6W7"/>
<dbReference type="InterPro" id="IPR051055">
    <property type="entry name" value="PIF1_helicase"/>
</dbReference>
<keyword evidence="1" id="KW-0233">DNA recombination</keyword>
<dbReference type="GO" id="GO:0043139">
    <property type="term" value="F:5'-3' DNA helicase activity"/>
    <property type="evidence" value="ECO:0007669"/>
    <property type="project" value="UniProtKB-EC"/>
</dbReference>
<keyword evidence="1" id="KW-0234">DNA repair</keyword>
<comment type="caution">
    <text evidence="3">The sequence shown here is derived from an EMBL/GenBank/DDBJ whole genome shotgun (WGS) entry which is preliminary data.</text>
</comment>
<dbReference type="EMBL" id="WSZM01000058">
    <property type="protein sequence ID" value="KAF4044884.1"/>
    <property type="molecule type" value="Genomic_DNA"/>
</dbReference>
<dbReference type="GO" id="GO:0006310">
    <property type="term" value="P:DNA recombination"/>
    <property type="evidence" value="ECO:0007669"/>
    <property type="project" value="UniProtKB-KW"/>
</dbReference>
<comment type="catalytic activity">
    <reaction evidence="1">
        <text>ATP + H2O = ADP + phosphate + H(+)</text>
        <dbReference type="Rhea" id="RHEA:13065"/>
        <dbReference type="ChEBI" id="CHEBI:15377"/>
        <dbReference type="ChEBI" id="CHEBI:15378"/>
        <dbReference type="ChEBI" id="CHEBI:30616"/>
        <dbReference type="ChEBI" id="CHEBI:43474"/>
        <dbReference type="ChEBI" id="CHEBI:456216"/>
        <dbReference type="EC" id="5.6.2.3"/>
    </reaction>
</comment>
<proteinExistence type="inferred from homology"/>
<accession>A0A833W6W7</accession>
<dbReference type="Proteomes" id="UP000602510">
    <property type="component" value="Unassembled WGS sequence"/>
</dbReference>
<feature type="domain" description="DNA helicase Pif1-like DEAD-box helicase" evidence="2">
    <location>
        <begin position="16"/>
        <end position="70"/>
    </location>
</feature>
<gene>
    <name evidence="3" type="ORF">GN244_ATG02799</name>
</gene>
<dbReference type="GO" id="GO:0005524">
    <property type="term" value="F:ATP binding"/>
    <property type="evidence" value="ECO:0007669"/>
    <property type="project" value="UniProtKB-KW"/>
</dbReference>
<keyword evidence="1" id="KW-0067">ATP-binding</keyword>
<dbReference type="GO" id="GO:0016787">
    <property type="term" value="F:hydrolase activity"/>
    <property type="evidence" value="ECO:0007669"/>
    <property type="project" value="UniProtKB-KW"/>
</dbReference>
<dbReference type="PANTHER" id="PTHR47642">
    <property type="entry name" value="ATP-DEPENDENT DNA HELICASE"/>
    <property type="match status" value="1"/>
</dbReference>
<dbReference type="GO" id="GO:0006281">
    <property type="term" value="P:DNA repair"/>
    <property type="evidence" value="ECO:0007669"/>
    <property type="project" value="UniProtKB-KW"/>
</dbReference>
<evidence type="ECO:0000259" key="2">
    <source>
        <dbReference type="Pfam" id="PF05970"/>
    </source>
</evidence>
<dbReference type="EC" id="5.6.2.3" evidence="1"/>
<keyword evidence="1 3" id="KW-0347">Helicase</keyword>
<keyword evidence="1" id="KW-0378">Hydrolase</keyword>
<dbReference type="Pfam" id="PF05970">
    <property type="entry name" value="PIF1"/>
    <property type="match status" value="1"/>
</dbReference>
<name>A0A833W6W7_PHYIN</name>
<dbReference type="GO" id="GO:0000723">
    <property type="term" value="P:telomere maintenance"/>
    <property type="evidence" value="ECO:0007669"/>
    <property type="project" value="InterPro"/>
</dbReference>
<evidence type="ECO:0000313" key="3">
    <source>
        <dbReference type="EMBL" id="KAF4044884.1"/>
    </source>
</evidence>
<dbReference type="InterPro" id="IPR027417">
    <property type="entry name" value="P-loop_NTPase"/>
</dbReference>